<dbReference type="EMBL" id="VAHF01000008">
    <property type="protein sequence ID" value="TXG55860.1"/>
    <property type="molecule type" value="Genomic_DNA"/>
</dbReference>
<proteinExistence type="predicted"/>
<feature type="compositionally biased region" description="Basic and acidic residues" evidence="1">
    <location>
        <begin position="250"/>
        <end position="262"/>
    </location>
</feature>
<dbReference type="OrthoDB" id="10556697at2759"/>
<evidence type="ECO:0000313" key="3">
    <source>
        <dbReference type="Proteomes" id="UP000323000"/>
    </source>
</evidence>
<evidence type="ECO:0000256" key="1">
    <source>
        <dbReference type="SAM" id="MobiDB-lite"/>
    </source>
</evidence>
<feature type="region of interest" description="Disordered" evidence="1">
    <location>
        <begin position="250"/>
        <end position="274"/>
    </location>
</feature>
<keyword evidence="3" id="KW-1185">Reference proteome</keyword>
<name>A0A5C7HFN7_9ROSI</name>
<gene>
    <name evidence="2" type="ORF">EZV62_017173</name>
</gene>
<reference evidence="3" key="1">
    <citation type="journal article" date="2019" name="Gigascience">
        <title>De novo genome assembly of the endangered Acer yangbiense, a plant species with extremely small populations endemic to Yunnan Province, China.</title>
        <authorList>
            <person name="Yang J."/>
            <person name="Wariss H.M."/>
            <person name="Tao L."/>
            <person name="Zhang R."/>
            <person name="Yun Q."/>
            <person name="Hollingsworth P."/>
            <person name="Dao Z."/>
            <person name="Luo G."/>
            <person name="Guo H."/>
            <person name="Ma Y."/>
            <person name="Sun W."/>
        </authorList>
    </citation>
    <scope>NUCLEOTIDE SEQUENCE [LARGE SCALE GENOMIC DNA]</scope>
    <source>
        <strain evidence="3">cv. Malutang</strain>
    </source>
</reference>
<sequence length="306" mass="34877">MHSYQVELRCNAVCSANSGMNNYPKLKGARKVITNLRFERLKTKKKSRAIMIELYQYVFDVESKGLYHICCLLSGGSDKLVRISFAGGSSWMQKSSSQQMAGIDLSGEVMTKPPKDIGINRWYARFPSRGLDKPGGRKRARRDCTISESESEPESLEAEAEEPEQKAREGELLSEDDESRSRWSRLLSALKTNMRLEKNERDFSELRIELKLSQYSRQKKAHPIPTDHPRPLEDPISQEEETQLRIAMERSLSEMRVGDARSRSVGGPIISEEESQLRMAMERSFKEIRDKKAARSKGKEKLPGSS</sequence>
<dbReference type="Proteomes" id="UP000323000">
    <property type="component" value="Chromosome 8"/>
</dbReference>
<dbReference type="AlphaFoldDB" id="A0A5C7HFN7"/>
<evidence type="ECO:0000313" key="2">
    <source>
        <dbReference type="EMBL" id="TXG55860.1"/>
    </source>
</evidence>
<organism evidence="2 3">
    <name type="scientific">Acer yangbiense</name>
    <dbReference type="NCBI Taxonomy" id="1000413"/>
    <lineage>
        <taxon>Eukaryota</taxon>
        <taxon>Viridiplantae</taxon>
        <taxon>Streptophyta</taxon>
        <taxon>Embryophyta</taxon>
        <taxon>Tracheophyta</taxon>
        <taxon>Spermatophyta</taxon>
        <taxon>Magnoliopsida</taxon>
        <taxon>eudicotyledons</taxon>
        <taxon>Gunneridae</taxon>
        <taxon>Pentapetalae</taxon>
        <taxon>rosids</taxon>
        <taxon>malvids</taxon>
        <taxon>Sapindales</taxon>
        <taxon>Sapindaceae</taxon>
        <taxon>Hippocastanoideae</taxon>
        <taxon>Acereae</taxon>
        <taxon>Acer</taxon>
    </lineage>
</organism>
<feature type="region of interest" description="Disordered" evidence="1">
    <location>
        <begin position="217"/>
        <end position="237"/>
    </location>
</feature>
<feature type="compositionally biased region" description="Acidic residues" evidence="1">
    <location>
        <begin position="149"/>
        <end position="162"/>
    </location>
</feature>
<comment type="caution">
    <text evidence="2">The sequence shown here is derived from an EMBL/GenBank/DDBJ whole genome shotgun (WGS) entry which is preliminary data.</text>
</comment>
<accession>A0A5C7HFN7</accession>
<feature type="region of interest" description="Disordered" evidence="1">
    <location>
        <begin position="132"/>
        <end position="178"/>
    </location>
</feature>
<protein>
    <submittedName>
        <fullName evidence="2">Uncharacterized protein</fullName>
    </submittedName>
</protein>
<feature type="region of interest" description="Disordered" evidence="1">
    <location>
        <begin position="287"/>
        <end position="306"/>
    </location>
</feature>